<dbReference type="WBParaSite" id="nRc.2.0.1.t20307-RA">
    <property type="protein sequence ID" value="nRc.2.0.1.t20307-RA"/>
    <property type="gene ID" value="nRc.2.0.1.g20307"/>
</dbReference>
<proteinExistence type="predicted"/>
<name>A0A915J3M5_ROMCU</name>
<keyword evidence="4" id="KW-0653">Protein transport</keyword>
<dbReference type="Pfam" id="PF08314">
    <property type="entry name" value="Sec39"/>
    <property type="match status" value="1"/>
</dbReference>
<dbReference type="InterPro" id="IPR013244">
    <property type="entry name" value="Sec39_domain"/>
</dbReference>
<sequence length="757" mass="86447">MDQLKSSIVGLTSQSLDNLDNGGSSLQCQPQYRATFSLNDKKRFCSSLLTDWYKKRTLTIESFTGLPDLAENFIDFVVRNTTFNELSPLKDDMHFLGLFTYTGYHDKYMGYENFVALSPIQVAEEFIAQIDAEDLGPAFFDFVLPYFQHYTRHYSNSFNVSSLFETSIVSLSKTSLKALHSFVIYTTKVGGLQTLDEFFGTNSNQTADFLLNLVEKCFEECEHENLDQVIDDGLDIANKIAVLCDFLVARKNVTDRIIMNLQVLRMLNSLNFRCDYCKMKQIGRSHKETIQLFKRLAKQFVNDAVFALKNLESTARNQNHNRYLNEKHLFKLATSLVPLNFGISTNVQVQHIALNVASDLLTVLRVVAIGTHYANRKSLAFGNKSKIPLDIEYWKLSIGKLNEIRTLAFESVIDEGDCTKFIVEFMLSSSDYHLIQAASNFLTLESANDREHPTGDKLTFCESLELILHCGLSYINESVNAEDKALLYAKQCFKLIRQDNVELIKKELDFLDALQLLNSYGIKDLPFKLHLLENKSQLIDRIFGNDQSAYKDLSNLTSICRLLRIVGHDEKEIRIYVLRRCADQALERQDQTICCEYCRKLIDLGDSCSWTVCQGLSKNLSLRSNSTFRLELLRFCLLNCGSDSLMDVLADYLRAMNDQGVKEEENSEFNDLFYTEEIAEKNFDGIGQKKVNVQVKLLLKEKLSDRFEQSLSDASNLFNNGQLKSAGDVLLEAYHVPQVMATYNTVSHLMKKLKEKL</sequence>
<evidence type="ECO:0000259" key="5">
    <source>
        <dbReference type="Pfam" id="PF08314"/>
    </source>
</evidence>
<keyword evidence="3" id="KW-0256">Endoplasmic reticulum</keyword>
<dbReference type="PANTHER" id="PTHR15922:SF2">
    <property type="entry name" value="NBAS SUBUNIT OF NRZ TETHERING COMPLEX"/>
    <property type="match status" value="1"/>
</dbReference>
<accession>A0A915J3M5</accession>
<evidence type="ECO:0000256" key="3">
    <source>
        <dbReference type="ARBA" id="ARBA00022824"/>
    </source>
</evidence>
<protein>
    <submittedName>
        <fullName evidence="7">Sec39 domain-containing protein</fullName>
    </submittedName>
</protein>
<keyword evidence="2" id="KW-0813">Transport</keyword>
<dbReference type="GO" id="GO:0006890">
    <property type="term" value="P:retrograde vesicle-mediated transport, Golgi to endoplasmic reticulum"/>
    <property type="evidence" value="ECO:0007669"/>
    <property type="project" value="InterPro"/>
</dbReference>
<evidence type="ECO:0000313" key="6">
    <source>
        <dbReference type="Proteomes" id="UP000887565"/>
    </source>
</evidence>
<evidence type="ECO:0000256" key="2">
    <source>
        <dbReference type="ARBA" id="ARBA00022448"/>
    </source>
</evidence>
<feature type="domain" description="Sec39" evidence="5">
    <location>
        <begin position="414"/>
        <end position="621"/>
    </location>
</feature>
<evidence type="ECO:0000256" key="1">
    <source>
        <dbReference type="ARBA" id="ARBA00004240"/>
    </source>
</evidence>
<organism evidence="6 7">
    <name type="scientific">Romanomermis culicivorax</name>
    <name type="common">Nematode worm</name>
    <dbReference type="NCBI Taxonomy" id="13658"/>
    <lineage>
        <taxon>Eukaryota</taxon>
        <taxon>Metazoa</taxon>
        <taxon>Ecdysozoa</taxon>
        <taxon>Nematoda</taxon>
        <taxon>Enoplea</taxon>
        <taxon>Dorylaimia</taxon>
        <taxon>Mermithida</taxon>
        <taxon>Mermithoidea</taxon>
        <taxon>Mermithidae</taxon>
        <taxon>Romanomermis</taxon>
    </lineage>
</organism>
<dbReference type="PANTHER" id="PTHR15922">
    <property type="entry name" value="NEUROBLASTOMA-AMPLIFIED SEQUENCE"/>
    <property type="match status" value="1"/>
</dbReference>
<evidence type="ECO:0000313" key="7">
    <source>
        <dbReference type="WBParaSite" id="nRc.2.0.1.t20307-RA"/>
    </source>
</evidence>
<dbReference type="AlphaFoldDB" id="A0A915J3M5"/>
<dbReference type="GO" id="GO:0000149">
    <property type="term" value="F:SNARE binding"/>
    <property type="evidence" value="ECO:0007669"/>
    <property type="project" value="TreeGrafter"/>
</dbReference>
<dbReference type="Proteomes" id="UP000887565">
    <property type="component" value="Unplaced"/>
</dbReference>
<reference evidence="7" key="1">
    <citation type="submission" date="2022-11" db="UniProtKB">
        <authorList>
            <consortium name="WormBaseParasite"/>
        </authorList>
    </citation>
    <scope>IDENTIFICATION</scope>
</reference>
<keyword evidence="6" id="KW-1185">Reference proteome</keyword>
<dbReference type="GO" id="GO:0015031">
    <property type="term" value="P:protein transport"/>
    <property type="evidence" value="ECO:0007669"/>
    <property type="project" value="UniProtKB-KW"/>
</dbReference>
<comment type="subcellular location">
    <subcellularLocation>
        <location evidence="1">Endoplasmic reticulum</location>
    </subcellularLocation>
</comment>
<evidence type="ECO:0000256" key="4">
    <source>
        <dbReference type="ARBA" id="ARBA00022927"/>
    </source>
</evidence>
<dbReference type="GO" id="GO:0070939">
    <property type="term" value="C:Dsl1/NZR complex"/>
    <property type="evidence" value="ECO:0007669"/>
    <property type="project" value="TreeGrafter"/>
</dbReference>